<feature type="transmembrane region" description="Helical" evidence="1">
    <location>
        <begin position="166"/>
        <end position="188"/>
    </location>
</feature>
<keyword evidence="1" id="KW-0472">Membrane</keyword>
<organism evidence="2 3">
    <name type="scientific">Kitasatospora nipponensis</name>
    <dbReference type="NCBI Taxonomy" id="258049"/>
    <lineage>
        <taxon>Bacteria</taxon>
        <taxon>Bacillati</taxon>
        <taxon>Actinomycetota</taxon>
        <taxon>Actinomycetes</taxon>
        <taxon>Kitasatosporales</taxon>
        <taxon>Streptomycetaceae</taxon>
        <taxon>Kitasatospora</taxon>
    </lineage>
</organism>
<feature type="transmembrane region" description="Helical" evidence="1">
    <location>
        <begin position="219"/>
        <end position="237"/>
    </location>
</feature>
<feature type="transmembrane region" description="Helical" evidence="1">
    <location>
        <begin position="136"/>
        <end position="159"/>
    </location>
</feature>
<keyword evidence="3" id="KW-1185">Reference proteome</keyword>
<accession>A0ABP4GEA7</accession>
<dbReference type="Proteomes" id="UP001500037">
    <property type="component" value="Unassembled WGS sequence"/>
</dbReference>
<keyword evidence="1" id="KW-1133">Transmembrane helix</keyword>
<feature type="transmembrane region" description="Helical" evidence="1">
    <location>
        <begin position="55"/>
        <end position="77"/>
    </location>
</feature>
<evidence type="ECO:0000313" key="3">
    <source>
        <dbReference type="Proteomes" id="UP001500037"/>
    </source>
</evidence>
<dbReference type="RefSeq" id="WP_344439681.1">
    <property type="nucleotide sequence ID" value="NZ_BAAALF010000010.1"/>
</dbReference>
<evidence type="ECO:0000256" key="1">
    <source>
        <dbReference type="SAM" id="Phobius"/>
    </source>
</evidence>
<evidence type="ECO:0000313" key="2">
    <source>
        <dbReference type="EMBL" id="GAA1222006.1"/>
    </source>
</evidence>
<keyword evidence="1" id="KW-0812">Transmembrane</keyword>
<protein>
    <submittedName>
        <fullName evidence="2">ABC transporter permease</fullName>
    </submittedName>
</protein>
<gene>
    <name evidence="2" type="ORF">GCM10009665_10270</name>
</gene>
<feature type="transmembrane region" description="Helical" evidence="1">
    <location>
        <begin position="98"/>
        <end position="124"/>
    </location>
</feature>
<proteinExistence type="predicted"/>
<name>A0ABP4GEA7_9ACTN</name>
<comment type="caution">
    <text evidence="2">The sequence shown here is derived from an EMBL/GenBank/DDBJ whole genome shotgun (WGS) entry which is preliminary data.</text>
</comment>
<dbReference type="EMBL" id="BAAALF010000010">
    <property type="protein sequence ID" value="GAA1222006.1"/>
    <property type="molecule type" value="Genomic_DNA"/>
</dbReference>
<reference evidence="3" key="1">
    <citation type="journal article" date="2019" name="Int. J. Syst. Evol. Microbiol.">
        <title>The Global Catalogue of Microorganisms (GCM) 10K type strain sequencing project: providing services to taxonomists for standard genome sequencing and annotation.</title>
        <authorList>
            <consortium name="The Broad Institute Genomics Platform"/>
            <consortium name="The Broad Institute Genome Sequencing Center for Infectious Disease"/>
            <person name="Wu L."/>
            <person name="Ma J."/>
        </authorList>
    </citation>
    <scope>NUCLEOTIDE SEQUENCE [LARGE SCALE GENOMIC DNA]</scope>
    <source>
        <strain evidence="3">JCM 13004</strain>
    </source>
</reference>
<sequence>MHSLIRTEVLKLRTVRSPWLLLAAAPLLVTAGISGLVLSEGKPLDTTAQSGALSHVGLASLFTLVFGILAVAGEYRHKTITDTYLSTPARGRVIGAKLLVYAVFGALAGVASSLAGLGVAALWWSDKSVSFAWSDSAMWTTIGGGIAWNAAFAAIGVGLGALVRSLVGAIAVALAWVALVEGIVGQLIGNLARWLPFNAGQALGAGARTMDTGHLLPRWGGGVALAVYTLVFAVLALSTTMRRDVS</sequence>